<dbReference type="PANTHER" id="PTHR23028">
    <property type="entry name" value="ACETYLTRANSFERASE"/>
    <property type="match status" value="1"/>
</dbReference>
<keyword evidence="1" id="KW-1133">Transmembrane helix</keyword>
<feature type="transmembrane region" description="Helical" evidence="1">
    <location>
        <begin position="31"/>
        <end position="51"/>
    </location>
</feature>
<comment type="caution">
    <text evidence="4">The sequence shown here is derived from an EMBL/GenBank/DDBJ whole genome shotgun (WGS) entry which is preliminary data.</text>
</comment>
<feature type="transmembrane region" description="Helical" evidence="1">
    <location>
        <begin position="7"/>
        <end position="25"/>
    </location>
</feature>
<feature type="transmembrane region" description="Helical" evidence="1">
    <location>
        <begin position="337"/>
        <end position="358"/>
    </location>
</feature>
<keyword evidence="4" id="KW-0012">Acyltransferase</keyword>
<feature type="transmembrane region" description="Helical" evidence="1">
    <location>
        <begin position="197"/>
        <end position="213"/>
    </location>
</feature>
<dbReference type="Pfam" id="PF01757">
    <property type="entry name" value="Acyl_transf_3"/>
    <property type="match status" value="1"/>
</dbReference>
<dbReference type="InterPro" id="IPR043968">
    <property type="entry name" value="SGNH"/>
</dbReference>
<feature type="transmembrane region" description="Helical" evidence="1">
    <location>
        <begin position="220"/>
        <end position="236"/>
    </location>
</feature>
<keyword evidence="5" id="KW-1185">Reference proteome</keyword>
<evidence type="ECO:0000259" key="3">
    <source>
        <dbReference type="Pfam" id="PF19040"/>
    </source>
</evidence>
<keyword evidence="4" id="KW-0808">Transferase</keyword>
<feature type="transmembrane region" description="Helical" evidence="1">
    <location>
        <begin position="242"/>
        <end position="261"/>
    </location>
</feature>
<feature type="transmembrane region" description="Helical" evidence="1">
    <location>
        <begin position="72"/>
        <end position="93"/>
    </location>
</feature>
<dbReference type="InterPro" id="IPR050879">
    <property type="entry name" value="Acyltransferase_3"/>
</dbReference>
<dbReference type="Pfam" id="PF19040">
    <property type="entry name" value="SGNH"/>
    <property type="match status" value="1"/>
</dbReference>
<feature type="domain" description="SGNH" evidence="3">
    <location>
        <begin position="385"/>
        <end position="628"/>
    </location>
</feature>
<dbReference type="PANTHER" id="PTHR23028:SF53">
    <property type="entry name" value="ACYL_TRANSF_3 DOMAIN-CONTAINING PROTEIN"/>
    <property type="match status" value="1"/>
</dbReference>
<feature type="transmembrane region" description="Helical" evidence="1">
    <location>
        <begin position="282"/>
        <end position="300"/>
    </location>
</feature>
<organism evidence="4 5">
    <name type="scientific">Pseudomonas cremoris</name>
    <dbReference type="NCBI Taxonomy" id="2724178"/>
    <lineage>
        <taxon>Bacteria</taxon>
        <taxon>Pseudomonadati</taxon>
        <taxon>Pseudomonadota</taxon>
        <taxon>Gammaproteobacteria</taxon>
        <taxon>Pseudomonadales</taxon>
        <taxon>Pseudomonadaceae</taxon>
        <taxon>Pseudomonas</taxon>
    </lineage>
</organism>
<evidence type="ECO:0000313" key="5">
    <source>
        <dbReference type="Proteomes" id="UP000534677"/>
    </source>
</evidence>
<evidence type="ECO:0000259" key="2">
    <source>
        <dbReference type="Pfam" id="PF01757"/>
    </source>
</evidence>
<dbReference type="EMBL" id="JAAXCZ010000026">
    <property type="protein sequence ID" value="MBC2385338.1"/>
    <property type="molecule type" value="Genomic_DNA"/>
</dbReference>
<protein>
    <submittedName>
        <fullName evidence="4">Acyltransferase</fullName>
    </submittedName>
</protein>
<accession>A0ABR6TH94</accession>
<dbReference type="Proteomes" id="UP000534677">
    <property type="component" value="Unassembled WGS sequence"/>
</dbReference>
<evidence type="ECO:0000313" key="4">
    <source>
        <dbReference type="EMBL" id="MBC2385338.1"/>
    </source>
</evidence>
<dbReference type="GO" id="GO:0016746">
    <property type="term" value="F:acyltransferase activity"/>
    <property type="evidence" value="ECO:0007669"/>
    <property type="project" value="UniProtKB-KW"/>
</dbReference>
<feature type="transmembrane region" description="Helical" evidence="1">
    <location>
        <begin position="165"/>
        <end position="191"/>
    </location>
</feature>
<evidence type="ECO:0000256" key="1">
    <source>
        <dbReference type="SAM" id="Phobius"/>
    </source>
</evidence>
<reference evidence="4 5" key="1">
    <citation type="submission" date="2020-04" db="EMBL/GenBank/DDBJ databases">
        <title>Pseudomonas crami sp. nov., a novel proteolytic bacterial species isolated from cream.</title>
        <authorList>
            <person name="Hofmann K."/>
            <person name="Woller A."/>
            <person name="Huptas C."/>
            <person name="Wenning M."/>
            <person name="Scherer S."/>
            <person name="Doll E.V."/>
        </authorList>
    </citation>
    <scope>NUCLEOTIDE SEQUENCE [LARGE SCALE GENOMIC DNA]</scope>
    <source>
        <strain evidence="4 5">WS 5096</strain>
    </source>
</reference>
<feature type="domain" description="Acyltransferase 3" evidence="2">
    <location>
        <begin position="5"/>
        <end position="317"/>
    </location>
</feature>
<gene>
    <name evidence="4" type="ORF">HF209_30760</name>
</gene>
<feature type="transmembrane region" description="Helical" evidence="1">
    <location>
        <begin position="141"/>
        <end position="158"/>
    </location>
</feature>
<dbReference type="InterPro" id="IPR002656">
    <property type="entry name" value="Acyl_transf_3_dom"/>
</dbReference>
<dbReference type="RefSeq" id="WP_185710788.1">
    <property type="nucleotide sequence ID" value="NZ_JAAXCZ010000026.1"/>
</dbReference>
<feature type="transmembrane region" description="Helical" evidence="1">
    <location>
        <begin position="306"/>
        <end position="325"/>
    </location>
</feature>
<name>A0ABR6TH94_9PSED</name>
<proteinExistence type="predicted"/>
<keyword evidence="1" id="KW-0472">Membrane</keyword>
<keyword evidence="1" id="KW-0812">Transmembrane</keyword>
<sequence>MQFRNNINALRALAVIAVVLFHFKIDGFNGGFTGVDVFFVISGFLMTGIIFGGLREGNFSLLAFYASRARRIIPALAVMCAALIVFGFVYLSLDDYRDLLRTVKSSLLFMSNVTFAKGGSYFDAPLHENWLLHTWSLSVEWQFYILYPVILMGLFKCLGDRLARLVLVALGACSLIASVVVTSTHPVVAFYMLPTRAWEMIAGGVVFLFPLVLSRGVKTAFEVVGLALMLAGVYLFSEQDFWPGYLAIVPVLGTALVIYANTNSAFSSNRVLQFTGKISYSVYLWHWPIVVFLYTCGLLTSSVHAAWAILLSFALGALSYYAVEARVKKITKAPKAIFKYGGAGLAVVVVAAITASMVKDHPELRFAFADQGQPAYTSKLYTQECYPNDFGAADCKLGSGKVAVILFGDSHAQSTAAAVQLENKNAALSWARGGCPTLLDFQMQDKELDSKCRGFNQLKVAALKESYQGVPVILFSRTALYSDHSRDNGFRVYLNGDKSQDSQSFAKDFTAEYTKTVCAIAEQHPVFIVRPIPEMPFSVYKGLSLQSRILGSSSDITVPLESYEKRTQLANTAIDTAAAQCHAKVLDPVPYLCPKGQCMGSKGGVPLYFDDNHLVDSGNEQLRGLFRQVFGAI</sequence>